<keyword evidence="3" id="KW-0804">Transcription</keyword>
<comment type="caution">
    <text evidence="5">The sequence shown here is derived from an EMBL/GenBank/DDBJ whole genome shotgun (WGS) entry which is preliminary data.</text>
</comment>
<evidence type="ECO:0000256" key="2">
    <source>
        <dbReference type="ARBA" id="ARBA00023125"/>
    </source>
</evidence>
<accession>A0A7Z0ERD4</accession>
<dbReference type="AlphaFoldDB" id="A0A7Z0ERD4"/>
<evidence type="ECO:0000256" key="1">
    <source>
        <dbReference type="ARBA" id="ARBA00023015"/>
    </source>
</evidence>
<dbReference type="GO" id="GO:0003677">
    <property type="term" value="F:DNA binding"/>
    <property type="evidence" value="ECO:0007669"/>
    <property type="project" value="UniProtKB-KW"/>
</dbReference>
<dbReference type="PANTHER" id="PTHR44688">
    <property type="entry name" value="DNA-BINDING TRANSCRIPTIONAL ACTIVATOR DEVR_DOSR"/>
    <property type="match status" value="1"/>
</dbReference>
<dbReference type="InterPro" id="IPR016032">
    <property type="entry name" value="Sig_transdc_resp-reg_C-effctor"/>
</dbReference>
<dbReference type="Gene3D" id="1.10.10.10">
    <property type="entry name" value="Winged helix-like DNA-binding domain superfamily/Winged helix DNA-binding domain"/>
    <property type="match status" value="1"/>
</dbReference>
<dbReference type="PROSITE" id="PS50043">
    <property type="entry name" value="HTH_LUXR_2"/>
    <property type="match status" value="1"/>
</dbReference>
<dbReference type="SUPFAM" id="SSF48452">
    <property type="entry name" value="TPR-like"/>
    <property type="match status" value="2"/>
</dbReference>
<dbReference type="InterPro" id="IPR011990">
    <property type="entry name" value="TPR-like_helical_dom_sf"/>
</dbReference>
<dbReference type="RefSeq" id="WP_218897965.1">
    <property type="nucleotide sequence ID" value="NZ_JACCFS010000001.1"/>
</dbReference>
<dbReference type="PROSITE" id="PS00622">
    <property type="entry name" value="HTH_LUXR_1"/>
    <property type="match status" value="1"/>
</dbReference>
<evidence type="ECO:0000313" key="5">
    <source>
        <dbReference type="EMBL" id="NYJ36892.1"/>
    </source>
</evidence>
<dbReference type="Proteomes" id="UP000572051">
    <property type="component" value="Unassembled WGS sequence"/>
</dbReference>
<dbReference type="GO" id="GO:0006355">
    <property type="term" value="P:regulation of DNA-templated transcription"/>
    <property type="evidence" value="ECO:0007669"/>
    <property type="project" value="InterPro"/>
</dbReference>
<organism evidence="5 6">
    <name type="scientific">Nocardiopsis aegyptia</name>
    <dbReference type="NCBI Taxonomy" id="220378"/>
    <lineage>
        <taxon>Bacteria</taxon>
        <taxon>Bacillati</taxon>
        <taxon>Actinomycetota</taxon>
        <taxon>Actinomycetes</taxon>
        <taxon>Streptosporangiales</taxon>
        <taxon>Nocardiopsidaceae</taxon>
        <taxon>Nocardiopsis</taxon>
    </lineage>
</organism>
<proteinExistence type="predicted"/>
<protein>
    <submittedName>
        <fullName evidence="5">DNA-binding CsgD family transcriptional regulator</fullName>
    </submittedName>
</protein>
<dbReference type="EMBL" id="JACCFS010000001">
    <property type="protein sequence ID" value="NYJ36892.1"/>
    <property type="molecule type" value="Genomic_DNA"/>
</dbReference>
<name>A0A7Z0ERD4_9ACTN</name>
<dbReference type="SMART" id="SM00421">
    <property type="entry name" value="HTH_LUXR"/>
    <property type="match status" value="1"/>
</dbReference>
<dbReference type="CDD" id="cd06170">
    <property type="entry name" value="LuxR_C_like"/>
    <property type="match status" value="1"/>
</dbReference>
<evidence type="ECO:0000313" key="6">
    <source>
        <dbReference type="Proteomes" id="UP000572051"/>
    </source>
</evidence>
<keyword evidence="2 5" id="KW-0238">DNA-binding</keyword>
<dbReference type="Gene3D" id="1.25.40.10">
    <property type="entry name" value="Tetratricopeptide repeat domain"/>
    <property type="match status" value="2"/>
</dbReference>
<reference evidence="5 6" key="1">
    <citation type="submission" date="2020-07" db="EMBL/GenBank/DDBJ databases">
        <title>Sequencing the genomes of 1000 actinobacteria strains.</title>
        <authorList>
            <person name="Klenk H.-P."/>
        </authorList>
    </citation>
    <scope>NUCLEOTIDE SEQUENCE [LARGE SCALE GENOMIC DNA]</scope>
    <source>
        <strain evidence="5 6">DSM 44442</strain>
    </source>
</reference>
<dbReference type="InterPro" id="IPR000792">
    <property type="entry name" value="Tscrpt_reg_LuxR_C"/>
</dbReference>
<dbReference type="SUPFAM" id="SSF46894">
    <property type="entry name" value="C-terminal effector domain of the bipartite response regulators"/>
    <property type="match status" value="1"/>
</dbReference>
<dbReference type="PRINTS" id="PR00038">
    <property type="entry name" value="HTHLUXR"/>
</dbReference>
<evidence type="ECO:0000256" key="3">
    <source>
        <dbReference type="ARBA" id="ARBA00023163"/>
    </source>
</evidence>
<evidence type="ECO:0000259" key="4">
    <source>
        <dbReference type="PROSITE" id="PS50043"/>
    </source>
</evidence>
<dbReference type="Pfam" id="PF00196">
    <property type="entry name" value="GerE"/>
    <property type="match status" value="1"/>
</dbReference>
<gene>
    <name evidence="5" type="ORF">HNR10_004773</name>
</gene>
<feature type="domain" description="HTH luxR-type" evidence="4">
    <location>
        <begin position="475"/>
        <end position="540"/>
    </location>
</feature>
<sequence>MSDDPLAAAREAYGRQAWADAYRGLCAADESGRLGAEDLDRLGVAAQLTGHVETAGVAWARAHRAWYDDGDPGRAVRCAFWLGLTLMERGEHARGGGWFARARRVLDECPPDRAEQGYLCLPHSLRALAGGDPDAAYAGFEQAAALGASSGDADLSALGRLGCGQALVARGDPGGGVAMLDEAMLAVATGEVSPLATGTIYCAVIITCHRMFDVGRAQEWTTVLDQWCAAQPDLRPYRGQCMVHRSELLQLRGHWTEALAEIERARAHLADLPGDPAQGMALYRQADLLRVRGDYDRAELCYREAGTWGHPVHPGLALLRLAQGRVDDAIGAARRVAEEVRDPSDRAPLLAAYAEIALVAGEPGEARSAVAELRRTAARFDSPYLRAVVDQAHGGILLAEGDAVAAARVLDEAKAAWRSLDAPYEAARTGLLLADACARLHDHDTARMEREAARAILRRLGAAPEAGRTGERWPSSAGGDGLTGRELQVLRRVAAGRTNRQIAGDLAISEHTVRRHLQNIYAKLGLGSRSGATAYAYEHGLV</sequence>
<keyword evidence="6" id="KW-1185">Reference proteome</keyword>
<keyword evidence="1" id="KW-0805">Transcription regulation</keyword>
<dbReference type="InterPro" id="IPR036388">
    <property type="entry name" value="WH-like_DNA-bd_sf"/>
</dbReference>
<dbReference type="PANTHER" id="PTHR44688:SF16">
    <property type="entry name" value="DNA-BINDING TRANSCRIPTIONAL ACTIVATOR DEVR_DOSR"/>
    <property type="match status" value="1"/>
</dbReference>